<proteinExistence type="predicted"/>
<dbReference type="Proteomes" id="UP000198972">
    <property type="component" value="Unassembled WGS sequence"/>
</dbReference>
<dbReference type="OrthoDB" id="2675985at2"/>
<organism evidence="1 2">
    <name type="scientific">Fontibacillus panacisegetis</name>
    <dbReference type="NCBI Taxonomy" id="670482"/>
    <lineage>
        <taxon>Bacteria</taxon>
        <taxon>Bacillati</taxon>
        <taxon>Bacillota</taxon>
        <taxon>Bacilli</taxon>
        <taxon>Bacillales</taxon>
        <taxon>Paenibacillaceae</taxon>
        <taxon>Fontibacillus</taxon>
    </lineage>
</organism>
<evidence type="ECO:0000313" key="2">
    <source>
        <dbReference type="Proteomes" id="UP000198972"/>
    </source>
</evidence>
<keyword evidence="2" id="KW-1185">Reference proteome</keyword>
<reference evidence="1 2" key="1">
    <citation type="submission" date="2016-10" db="EMBL/GenBank/DDBJ databases">
        <authorList>
            <person name="de Groot N.N."/>
        </authorList>
    </citation>
    <scope>NUCLEOTIDE SEQUENCE [LARGE SCALE GENOMIC DNA]</scope>
    <source>
        <strain evidence="1 2">DSM 28129</strain>
    </source>
</reference>
<dbReference type="RefSeq" id="WP_091232516.1">
    <property type="nucleotide sequence ID" value="NZ_FNBG01000019.1"/>
</dbReference>
<accession>A0A1G7PM12</accession>
<dbReference type="AlphaFoldDB" id="A0A1G7PM12"/>
<protein>
    <submittedName>
        <fullName evidence="1">Uncharacterized protein</fullName>
    </submittedName>
</protein>
<name>A0A1G7PM12_9BACL</name>
<evidence type="ECO:0000313" key="1">
    <source>
        <dbReference type="EMBL" id="SDF87256.1"/>
    </source>
</evidence>
<dbReference type="STRING" id="670482.SAMN04488542_11926"/>
<dbReference type="EMBL" id="FNBG01000019">
    <property type="protein sequence ID" value="SDF87256.1"/>
    <property type="molecule type" value="Genomic_DNA"/>
</dbReference>
<sequence length="842" mass="91847">MRKAKLAMASIAVTALLSQNFVGVIDAAGSSTVKPSTTKNTTQIKTLNNLKSVKITSKSVVKLSNVNILSQDDGGLLTYTLTYQNNDKKALSLVDYWTNVKTKSGTVYSVTVIASDKEKKKVVPGATTSITYTTKIAKGIKVSDLSFQIIKWNFGVAGYEEKLGTINIPSDYKVATPLKTAQKISVNNLSAKLKVDSVSVIGLGENNYVQTTLQIENVGSKTIENPNMKYVVQTSSGTAFASAEAAGSNYQIFPQESKKINLVTKIPKAVNLNNLQLVVVQNDETTKTDLPIASLELGTKKGQNSVIGVKKEKVLAVDNNNIVTRIDSVLRNQNLGKSNLSIQFVVANKGDESVILPNYSFEIQSGSKSYPLVASGIEGLALEPGEEQLISLDGTIPVVTNAEQLELILKTSTGTTSNPQDPNTKPSSVSSYPLVAYKLPEYTEMQHAMGKERIIKNNDGTFGVTLDTIQKLPWNDGNLLVTKITIANKGTKAAKLPELTGAYKMDMTSLSSAVQLINSNNTQIIAAGEQSSVYVVGNVPSNLKFSMVQVQLLQKVGAEKTNNWIMFSNYGETSDLKVVKDGTYLDLNTAGKKADLQTRKTYMYKGSTNDIIYTELIMKNREKQQINPSQLTGYFLTDKGQYYKAEVNQTQNAVGPDTASIVSFSAKVPKGVTVSNWNLVVGESITENKFTEPEGKPTGYVNASALELNMDSRSIQSNLKNVELFPYNLTVKEIKGNTSSSGLEIKLKYDLSRDLAFDMGKFNHKFVLEVMDSSGARFEKEIELDKDFVLGSNQTFSYVVNDLIFATSRTGAFQFSIYDSYQGEKVKIATQAAAYDNGRLFD</sequence>
<gene>
    <name evidence="1" type="ORF">SAMN04488542_11926</name>
</gene>